<sequence>MTGSWDFLANAPDLRGRVALVTGGNSGIGYDTIRLFALRGAKLYMASRTRPKARQAMSEMYDRHPEIKPGQLAWVSLDLSDLKTVVAAADHVKANETRLDIISVHTPGSQPNTSSRSPGADIGLQSTTRAAPRAWIARSRAESPIWPSTRLPDADVRIVIVSSNVQSDFIPASYVPNFTGPDALESPVPYYPWAHRWLFPIFIRIDMFAYAVSKLATALYARDLQRRLDEAYGDDCPASSSPILVMAVTPGMIRTPAMASVFQPWLTGLMQRLAVTPAEGARNSLFATTALDVRSKPGVFAGRFMLPVGRVALLQRGASTDPTIGDGLWENTERGVNAYLQEHGLGELLAW</sequence>
<protein>
    <recommendedName>
        <fullName evidence="6">NAD(P)-binding protein</fullName>
    </recommendedName>
</protein>
<dbReference type="KEGG" id="val:VDBG_09856"/>
<name>C9SY81_VERA1</name>
<dbReference type="Pfam" id="PF00106">
    <property type="entry name" value="adh_short"/>
    <property type="match status" value="1"/>
</dbReference>
<evidence type="ECO:0000313" key="4">
    <source>
        <dbReference type="EMBL" id="EEY23746.1"/>
    </source>
</evidence>
<dbReference type="PRINTS" id="PR00081">
    <property type="entry name" value="GDHRDH"/>
</dbReference>
<gene>
    <name evidence="4" type="ORF">VDBG_09856</name>
</gene>
<keyword evidence="2" id="KW-0560">Oxidoreductase</keyword>
<evidence type="ECO:0000256" key="3">
    <source>
        <dbReference type="SAM" id="MobiDB-lite"/>
    </source>
</evidence>
<dbReference type="GO" id="GO:0016491">
    <property type="term" value="F:oxidoreductase activity"/>
    <property type="evidence" value="ECO:0007669"/>
    <property type="project" value="UniProtKB-KW"/>
</dbReference>
<feature type="region of interest" description="Disordered" evidence="3">
    <location>
        <begin position="104"/>
        <end position="124"/>
    </location>
</feature>
<dbReference type="InterPro" id="IPR036291">
    <property type="entry name" value="NAD(P)-bd_dom_sf"/>
</dbReference>
<comment type="similarity">
    <text evidence="1">Belongs to the short-chain dehydrogenases/reductases (SDR) family.</text>
</comment>
<dbReference type="PANTHER" id="PTHR24320">
    <property type="entry name" value="RETINOL DEHYDROGENASE"/>
    <property type="match status" value="1"/>
</dbReference>
<proteinExistence type="inferred from homology"/>
<dbReference type="eggNOG" id="KOG1208">
    <property type="taxonomic scope" value="Eukaryota"/>
</dbReference>
<evidence type="ECO:0000256" key="2">
    <source>
        <dbReference type="ARBA" id="ARBA00023002"/>
    </source>
</evidence>
<dbReference type="RefSeq" id="XP_002999816.1">
    <property type="nucleotide sequence ID" value="XM_002999770.1"/>
</dbReference>
<organism evidence="5">
    <name type="scientific">Verticillium alfalfae (strain VaMs.102 / ATCC MYA-4576 / FGSC 10136)</name>
    <name type="common">Verticillium wilt of alfalfa</name>
    <name type="synonym">Verticillium albo-atrum</name>
    <dbReference type="NCBI Taxonomy" id="526221"/>
    <lineage>
        <taxon>Eukaryota</taxon>
        <taxon>Fungi</taxon>
        <taxon>Dikarya</taxon>
        <taxon>Ascomycota</taxon>
        <taxon>Pezizomycotina</taxon>
        <taxon>Sordariomycetes</taxon>
        <taxon>Hypocreomycetidae</taxon>
        <taxon>Glomerellales</taxon>
        <taxon>Plectosphaerellaceae</taxon>
        <taxon>Verticillium</taxon>
    </lineage>
</organism>
<dbReference type="Proteomes" id="UP000008698">
    <property type="component" value="Unassembled WGS sequence"/>
</dbReference>
<dbReference type="AlphaFoldDB" id="C9SY81"/>
<keyword evidence="5" id="KW-1185">Reference proteome</keyword>
<evidence type="ECO:0000256" key="1">
    <source>
        <dbReference type="ARBA" id="ARBA00006484"/>
    </source>
</evidence>
<dbReference type="GeneID" id="9531853"/>
<dbReference type="Gene3D" id="3.40.50.720">
    <property type="entry name" value="NAD(P)-binding Rossmann-like Domain"/>
    <property type="match status" value="1"/>
</dbReference>
<reference evidence="5" key="1">
    <citation type="journal article" date="2011" name="PLoS Pathog.">
        <title>Comparative genomics yields insights into niche adaptation of plant vascular wilt pathogens.</title>
        <authorList>
            <person name="Klosterman S.J."/>
            <person name="Subbarao K.V."/>
            <person name="Kang S."/>
            <person name="Veronese P."/>
            <person name="Gold S.E."/>
            <person name="Thomma B.P.H.J."/>
            <person name="Chen Z."/>
            <person name="Henrissat B."/>
            <person name="Lee Y.-H."/>
            <person name="Park J."/>
            <person name="Garcia-Pedrajas M.D."/>
            <person name="Barbara D.J."/>
            <person name="Anchieta A."/>
            <person name="de Jonge R."/>
            <person name="Santhanam P."/>
            <person name="Maruthachalam K."/>
            <person name="Atallah Z."/>
            <person name="Amyotte S.G."/>
            <person name="Paz Z."/>
            <person name="Inderbitzin P."/>
            <person name="Hayes R.J."/>
            <person name="Heiman D.I."/>
            <person name="Young S."/>
            <person name="Zeng Q."/>
            <person name="Engels R."/>
            <person name="Galagan J."/>
            <person name="Cuomo C.A."/>
            <person name="Dobinson K.F."/>
            <person name="Ma L.-J."/>
        </authorList>
    </citation>
    <scope>NUCLEOTIDE SEQUENCE [LARGE SCALE GENOMIC DNA]</scope>
    <source>
        <strain evidence="5">VaMs.102 / ATCC MYA-4576 / FGSC 10136</strain>
    </source>
</reference>
<dbReference type="InterPro" id="IPR002347">
    <property type="entry name" value="SDR_fam"/>
</dbReference>
<dbReference type="EMBL" id="DS985230">
    <property type="protein sequence ID" value="EEY23746.1"/>
    <property type="molecule type" value="Genomic_DNA"/>
</dbReference>
<feature type="compositionally biased region" description="Polar residues" evidence="3">
    <location>
        <begin position="106"/>
        <end position="117"/>
    </location>
</feature>
<evidence type="ECO:0000313" key="5">
    <source>
        <dbReference type="Proteomes" id="UP000008698"/>
    </source>
</evidence>
<dbReference type="PANTHER" id="PTHR24320:SF148">
    <property type="entry name" value="NAD(P)-BINDING ROSSMANN-FOLD SUPERFAMILY PROTEIN"/>
    <property type="match status" value="1"/>
</dbReference>
<dbReference type="OMA" id="WENTVVE"/>
<accession>C9SY81</accession>
<dbReference type="SUPFAM" id="SSF51735">
    <property type="entry name" value="NAD(P)-binding Rossmann-fold domains"/>
    <property type="match status" value="1"/>
</dbReference>
<dbReference type="STRING" id="526221.C9SY81"/>
<evidence type="ECO:0008006" key="6">
    <source>
        <dbReference type="Google" id="ProtNLM"/>
    </source>
</evidence>
<dbReference type="OrthoDB" id="191139at2759"/>
<dbReference type="HOGENOM" id="CLU_010194_44_2_1"/>